<feature type="signal peptide" evidence="1">
    <location>
        <begin position="1"/>
        <end position="24"/>
    </location>
</feature>
<reference evidence="2 3" key="1">
    <citation type="submission" date="2019-02" db="EMBL/GenBank/DDBJ databases">
        <title>Draft genome sequence of Arthrospira platensis NIES-3807.</title>
        <authorList>
            <person name="Yamaguchi H."/>
            <person name="Suzuki S."/>
            <person name="Kawachi M."/>
        </authorList>
    </citation>
    <scope>NUCLEOTIDE SEQUENCE [LARGE SCALE GENOMIC DNA]</scope>
    <source>
        <strain evidence="2 3">NIES-3807</strain>
    </source>
</reference>
<organism evidence="2 3">
    <name type="scientific">Microcystis aeruginosa NIES-3807</name>
    <dbReference type="NCBI Taxonomy" id="2517785"/>
    <lineage>
        <taxon>Bacteria</taxon>
        <taxon>Bacillati</taxon>
        <taxon>Cyanobacteriota</taxon>
        <taxon>Cyanophyceae</taxon>
        <taxon>Oscillatoriophycideae</taxon>
        <taxon>Chroococcales</taxon>
        <taxon>Microcystaceae</taxon>
        <taxon>Microcystis</taxon>
    </lineage>
</organism>
<feature type="chain" id="PRO_5042056136" description="SPOR domain-containing protein" evidence="1">
    <location>
        <begin position="25"/>
        <end position="128"/>
    </location>
</feature>
<gene>
    <name evidence="2" type="ORF">NIES3807_38660</name>
</gene>
<accession>A0AAD3GAC5</accession>
<protein>
    <recommendedName>
        <fullName evidence="4">SPOR domain-containing protein</fullName>
    </recommendedName>
</protein>
<keyword evidence="1" id="KW-0732">Signal</keyword>
<comment type="caution">
    <text evidence="2">The sequence shown here is derived from an EMBL/GenBank/DDBJ whole genome shotgun (WGS) entry which is preliminary data.</text>
</comment>
<evidence type="ECO:0008006" key="4">
    <source>
        <dbReference type="Google" id="ProtNLM"/>
    </source>
</evidence>
<proteinExistence type="predicted"/>
<evidence type="ECO:0000313" key="2">
    <source>
        <dbReference type="EMBL" id="GCL60681.1"/>
    </source>
</evidence>
<name>A0AAD3GAC5_MICAE</name>
<sequence length="128" mass="14833">MNNKYCLLMTLFCLVFNCLNIASAQPNFSWGVVYSSDTSIQEAETEIEQLPGILPQYRNLERLLFKRSNFYVSVIVFPSQIDANNALPIIDNQYRRGSFVVPLNEWCRPNWSNYRTAINGINYYDCGK</sequence>
<evidence type="ECO:0000313" key="3">
    <source>
        <dbReference type="Proteomes" id="UP000441080"/>
    </source>
</evidence>
<dbReference type="AlphaFoldDB" id="A0AAD3GAC5"/>
<dbReference type="Proteomes" id="UP000441080">
    <property type="component" value="Unassembled WGS sequence"/>
</dbReference>
<dbReference type="RefSeq" id="WP_254066511.1">
    <property type="nucleotide sequence ID" value="NZ_BJCK01000100.1"/>
</dbReference>
<dbReference type="EMBL" id="BJCK01000100">
    <property type="protein sequence ID" value="GCL60681.1"/>
    <property type="molecule type" value="Genomic_DNA"/>
</dbReference>
<evidence type="ECO:0000256" key="1">
    <source>
        <dbReference type="SAM" id="SignalP"/>
    </source>
</evidence>